<feature type="transmembrane region" description="Helical" evidence="1">
    <location>
        <begin position="87"/>
        <end position="112"/>
    </location>
</feature>
<organism evidence="3 4">
    <name type="scientific">Lachancea lanzarotensis</name>
    <dbReference type="NCBI Taxonomy" id="1245769"/>
    <lineage>
        <taxon>Eukaryota</taxon>
        <taxon>Fungi</taxon>
        <taxon>Dikarya</taxon>
        <taxon>Ascomycota</taxon>
        <taxon>Saccharomycotina</taxon>
        <taxon>Saccharomycetes</taxon>
        <taxon>Saccharomycetales</taxon>
        <taxon>Saccharomycetaceae</taxon>
        <taxon>Lachancea</taxon>
    </lineage>
</organism>
<dbReference type="Pfam" id="PF07950">
    <property type="entry name" value="MCP1_TM"/>
    <property type="match status" value="2"/>
</dbReference>
<dbReference type="OrthoDB" id="10259513at2759"/>
<dbReference type="PANTHER" id="PTHR38409:SF1">
    <property type="entry name" value="MITOCHONDRIAL ADAPTER PROTEIN MCP1"/>
    <property type="match status" value="1"/>
</dbReference>
<dbReference type="PANTHER" id="PTHR38409">
    <property type="entry name" value="MDM10-COMPLEMENTING PROTEIN 1"/>
    <property type="match status" value="1"/>
</dbReference>
<evidence type="ECO:0000313" key="3">
    <source>
        <dbReference type="EMBL" id="CEP60107.1"/>
    </source>
</evidence>
<dbReference type="GO" id="GO:0007005">
    <property type="term" value="P:mitochondrion organization"/>
    <property type="evidence" value="ECO:0007669"/>
    <property type="project" value="EnsemblFungi"/>
</dbReference>
<feature type="transmembrane region" description="Helical" evidence="1">
    <location>
        <begin position="204"/>
        <end position="224"/>
    </location>
</feature>
<proteinExistence type="predicted"/>
<evidence type="ECO:0000313" key="4">
    <source>
        <dbReference type="Proteomes" id="UP000054304"/>
    </source>
</evidence>
<dbReference type="InterPro" id="IPR012472">
    <property type="entry name" value="MCP1_TM"/>
</dbReference>
<dbReference type="SUPFAM" id="SSF81343">
    <property type="entry name" value="Fumarate reductase respiratory complex transmembrane subunits"/>
    <property type="match status" value="1"/>
</dbReference>
<dbReference type="Proteomes" id="UP000054304">
    <property type="component" value="Unassembled WGS sequence"/>
</dbReference>
<dbReference type="GO" id="GO:0055088">
    <property type="term" value="P:lipid homeostasis"/>
    <property type="evidence" value="ECO:0007669"/>
    <property type="project" value="EnsemblFungi"/>
</dbReference>
<feature type="transmembrane region" description="Helical" evidence="1">
    <location>
        <begin position="160"/>
        <end position="177"/>
    </location>
</feature>
<dbReference type="InterPro" id="IPR034804">
    <property type="entry name" value="SQR/QFR_C/D"/>
</dbReference>
<sequence>MELKELDPEPVAHYRPVEGIEKPSGILNWLNPRILRISLRKIQKYSVWPFAAYFPLHAINTLIVPAISPEGAPNDVLMMVRELLPGFTSTLLSASVAAHLASGVALRIWSLVANWRRPKRAKNRVQDSAERESQREIGLVGGLSGYFIGVTKQLSYNPQILTGYILAPAIFYHTYLMKKAPLQEGIDIDFDFVKWILQNDSKFIKWWIGIIPLSALIWTASYHFGAGLCQYARIRRLSVRKSMSTLILGLTSMGLVGLWRLSKTTSVFYNSDYQRILNAVIR</sequence>
<dbReference type="InterPro" id="IPR039960">
    <property type="entry name" value="MCP1"/>
</dbReference>
<dbReference type="EMBL" id="LN736360">
    <property type="protein sequence ID" value="CEP60107.1"/>
    <property type="molecule type" value="Genomic_DNA"/>
</dbReference>
<dbReference type="HOGENOM" id="CLU_066681_1_0_1"/>
<feature type="domain" description="Mitochondrial adapter protein MCP1 transmembrane" evidence="2">
    <location>
        <begin position="170"/>
        <end position="249"/>
    </location>
</feature>
<feature type="transmembrane region" description="Helical" evidence="1">
    <location>
        <begin position="245"/>
        <end position="262"/>
    </location>
</feature>
<accession>A0A0C7N0S1</accession>
<feature type="domain" description="Mitochondrial adapter protein MCP1 transmembrane" evidence="2">
    <location>
        <begin position="53"/>
        <end position="153"/>
    </location>
</feature>
<dbReference type="RefSeq" id="XP_022626352.1">
    <property type="nucleotide sequence ID" value="XM_022774235.1"/>
</dbReference>
<evidence type="ECO:0000256" key="1">
    <source>
        <dbReference type="SAM" id="Phobius"/>
    </source>
</evidence>
<dbReference type="AlphaFoldDB" id="A0A0C7N0S1"/>
<dbReference type="GO" id="GO:0070585">
    <property type="term" value="P:protein localization to mitochondrion"/>
    <property type="evidence" value="ECO:0007669"/>
    <property type="project" value="EnsemblFungi"/>
</dbReference>
<dbReference type="STRING" id="1245769.A0A0C7N0S1"/>
<dbReference type="GeneID" id="34683480"/>
<dbReference type="GO" id="GO:0030674">
    <property type="term" value="F:protein-macromolecule adaptor activity"/>
    <property type="evidence" value="ECO:0007669"/>
    <property type="project" value="EnsemblFungi"/>
</dbReference>
<keyword evidence="1" id="KW-1133">Transmembrane helix</keyword>
<dbReference type="GO" id="GO:0005741">
    <property type="term" value="C:mitochondrial outer membrane"/>
    <property type="evidence" value="ECO:0007669"/>
    <property type="project" value="EnsemblFungi"/>
</dbReference>
<keyword evidence="1" id="KW-0472">Membrane</keyword>
<protein>
    <submittedName>
        <fullName evidence="3">LALA0S01e03202g1_1</fullName>
    </submittedName>
</protein>
<keyword evidence="1" id="KW-0812">Transmembrane</keyword>
<reference evidence="3 4" key="1">
    <citation type="submission" date="2014-12" db="EMBL/GenBank/DDBJ databases">
        <authorList>
            <person name="Neuveglise Cecile"/>
        </authorList>
    </citation>
    <scope>NUCLEOTIDE SEQUENCE [LARGE SCALE GENOMIC DNA]</scope>
    <source>
        <strain evidence="3 4">CBS 12615</strain>
    </source>
</reference>
<evidence type="ECO:0000259" key="2">
    <source>
        <dbReference type="Pfam" id="PF07950"/>
    </source>
</evidence>
<name>A0A0C7N0S1_9SACH</name>
<keyword evidence="4" id="KW-1185">Reference proteome</keyword>
<gene>
    <name evidence="3" type="ORF">LALA0_S01e03202g</name>
</gene>
<feature type="transmembrane region" description="Helical" evidence="1">
    <location>
        <begin position="45"/>
        <end position="67"/>
    </location>
</feature>